<evidence type="ECO:0008006" key="3">
    <source>
        <dbReference type="Google" id="ProtNLM"/>
    </source>
</evidence>
<comment type="caution">
    <text evidence="1">The sequence shown here is derived from an EMBL/GenBank/DDBJ whole genome shotgun (WGS) entry which is preliminary data.</text>
</comment>
<dbReference type="AlphaFoldDB" id="A0A401UET8"/>
<dbReference type="EMBL" id="BHXQ01000007">
    <property type="protein sequence ID" value="GCC53382.1"/>
    <property type="molecule type" value="Genomic_DNA"/>
</dbReference>
<accession>A0A401UET8</accession>
<proteinExistence type="predicted"/>
<evidence type="ECO:0000313" key="2">
    <source>
        <dbReference type="Proteomes" id="UP000288227"/>
    </source>
</evidence>
<sequence>MKWIVLEENPMPDNYIAIMAAEEDRILQIEKKRCSIFDSCDKAMNRARELRQKYKVPSIRLFQQDGISALV</sequence>
<organism evidence="1 2">
    <name type="scientific">Chryseotalea sanaruensis</name>
    <dbReference type="NCBI Taxonomy" id="2482724"/>
    <lineage>
        <taxon>Bacteria</taxon>
        <taxon>Pseudomonadati</taxon>
        <taxon>Bacteroidota</taxon>
        <taxon>Cytophagia</taxon>
        <taxon>Cytophagales</taxon>
        <taxon>Chryseotaleaceae</taxon>
        <taxon>Chryseotalea</taxon>
    </lineage>
</organism>
<name>A0A401UET8_9BACT</name>
<dbReference type="RefSeq" id="WP_127124029.1">
    <property type="nucleotide sequence ID" value="NZ_BHXQ01000007.1"/>
</dbReference>
<protein>
    <recommendedName>
        <fullName evidence="3">DUF5678 domain-containing protein</fullName>
    </recommendedName>
</protein>
<reference evidence="1 2" key="1">
    <citation type="submission" date="2018-11" db="EMBL/GenBank/DDBJ databases">
        <title>Chryseotalea sanarue gen. nov., sp., nov., a member of the family Cytophagaceae, isolated from a brackish lake in Hamamatsu Japan.</title>
        <authorList>
            <person name="Maejima Y."/>
            <person name="Iino T."/>
            <person name="Muraguchi Y."/>
            <person name="Fukuda K."/>
            <person name="Ohkuma M."/>
            <person name="Moriuchi R."/>
            <person name="Dohra H."/>
            <person name="Kimbara K."/>
            <person name="Shintani M."/>
        </authorList>
    </citation>
    <scope>NUCLEOTIDE SEQUENCE [LARGE SCALE GENOMIC DNA]</scope>
    <source>
        <strain evidence="1 2">Ys</strain>
    </source>
</reference>
<evidence type="ECO:0000313" key="1">
    <source>
        <dbReference type="EMBL" id="GCC53382.1"/>
    </source>
</evidence>
<dbReference type="Proteomes" id="UP000288227">
    <property type="component" value="Unassembled WGS sequence"/>
</dbReference>
<keyword evidence="2" id="KW-1185">Reference proteome</keyword>
<gene>
    <name evidence="1" type="ORF">SanaruYs_36250</name>
</gene>
<dbReference type="OrthoDB" id="9972580at2"/>